<protein>
    <recommendedName>
        <fullName evidence="4">DUF3618 domain-containing protein</fullName>
    </recommendedName>
</protein>
<dbReference type="AlphaFoldDB" id="A0A7V7PKA7"/>
<reference evidence="2 3" key="1">
    <citation type="submission" date="2019-09" db="EMBL/GenBank/DDBJ databases">
        <title>YIM 132180 draft genome.</title>
        <authorList>
            <person name="Zhang K."/>
        </authorList>
    </citation>
    <scope>NUCLEOTIDE SEQUENCE [LARGE SCALE GENOMIC DNA]</scope>
    <source>
        <strain evidence="2 3">YIM 132180</strain>
    </source>
</reference>
<keyword evidence="3" id="KW-1185">Reference proteome</keyword>
<accession>A0A7V7PKA7</accession>
<feature type="region of interest" description="Disordered" evidence="1">
    <location>
        <begin position="1"/>
        <end position="38"/>
    </location>
</feature>
<dbReference type="RefSeq" id="WP_150973580.1">
    <property type="nucleotide sequence ID" value="NZ_VZDO01000025.1"/>
</dbReference>
<name>A0A7V7PKA7_9HYPH</name>
<evidence type="ECO:0000313" key="3">
    <source>
        <dbReference type="Proteomes" id="UP000432089"/>
    </source>
</evidence>
<sequence length="314" mass="31249">MSDARTQRTPVSTGRVRVNDIPVEPRTSRPETSTPASRGFVEGLTEAVRANPASAALIGIGAAWLLTGGANVSLLGGSKRANPFRFGRSARYNADHHFADESAASGMSFKSASAGGSGTSPVDTVGSPAERVGSAASAAATHGSSGLSAAYEGLGSAAGRVGEAASNAGSSAYDASRSVARGARAQTENLQQTLGEFFEDKPLALGILGLAIGAGLAAALPRTEIERQFMGEASDAAKEHASSIVAAKLDDAKAVAGQIFDQVSGEVEAQGLSKDGLTATAQTLGDKLSTVADAAAKSAKSEVEGKGGSGGTAA</sequence>
<evidence type="ECO:0000313" key="2">
    <source>
        <dbReference type="EMBL" id="KAB0676177.1"/>
    </source>
</evidence>
<evidence type="ECO:0008006" key="4">
    <source>
        <dbReference type="Google" id="ProtNLM"/>
    </source>
</evidence>
<evidence type="ECO:0000256" key="1">
    <source>
        <dbReference type="SAM" id="MobiDB-lite"/>
    </source>
</evidence>
<dbReference type="EMBL" id="VZDO01000025">
    <property type="protein sequence ID" value="KAB0676177.1"/>
    <property type="molecule type" value="Genomic_DNA"/>
</dbReference>
<organism evidence="2 3">
    <name type="scientific">Plantimonas leprariae</name>
    <dbReference type="NCBI Taxonomy" id="2615207"/>
    <lineage>
        <taxon>Bacteria</taxon>
        <taxon>Pseudomonadati</taxon>
        <taxon>Pseudomonadota</taxon>
        <taxon>Alphaproteobacteria</taxon>
        <taxon>Hyphomicrobiales</taxon>
        <taxon>Aurantimonadaceae</taxon>
        <taxon>Plantimonas</taxon>
    </lineage>
</organism>
<proteinExistence type="predicted"/>
<comment type="caution">
    <text evidence="2">The sequence shown here is derived from an EMBL/GenBank/DDBJ whole genome shotgun (WGS) entry which is preliminary data.</text>
</comment>
<dbReference type="Proteomes" id="UP000432089">
    <property type="component" value="Unassembled WGS sequence"/>
</dbReference>
<gene>
    <name evidence="2" type="ORF">F6X38_21770</name>
</gene>
<feature type="region of interest" description="Disordered" evidence="1">
    <location>
        <begin position="109"/>
        <end position="130"/>
    </location>
</feature>